<dbReference type="InterPro" id="IPR036962">
    <property type="entry name" value="Glyco_hydro_3_N_sf"/>
</dbReference>
<evidence type="ECO:0000313" key="6">
    <source>
        <dbReference type="EMBL" id="HIX08402.1"/>
    </source>
</evidence>
<dbReference type="Gene3D" id="3.20.20.300">
    <property type="entry name" value="Glycoside hydrolase, family 3, N-terminal domain"/>
    <property type="match status" value="1"/>
</dbReference>
<gene>
    <name evidence="6" type="ORF">H9741_08030</name>
</gene>
<evidence type="ECO:0000259" key="5">
    <source>
        <dbReference type="SMART" id="SM01217"/>
    </source>
</evidence>
<dbReference type="Pfam" id="PF01915">
    <property type="entry name" value="Glyco_hydro_3_C"/>
    <property type="match status" value="1"/>
</dbReference>
<evidence type="ECO:0000256" key="2">
    <source>
        <dbReference type="ARBA" id="ARBA00022801"/>
    </source>
</evidence>
<dbReference type="Gene3D" id="2.60.40.10">
    <property type="entry name" value="Immunoglobulins"/>
    <property type="match status" value="1"/>
</dbReference>
<feature type="domain" description="Fibronectin type III-like" evidence="5">
    <location>
        <begin position="574"/>
        <end position="644"/>
    </location>
</feature>
<keyword evidence="4" id="KW-0326">Glycosidase</keyword>
<dbReference type="GO" id="GO:0008422">
    <property type="term" value="F:beta-glucosidase activity"/>
    <property type="evidence" value="ECO:0007669"/>
    <property type="project" value="UniProtKB-ARBA"/>
</dbReference>
<dbReference type="SUPFAM" id="SSF51445">
    <property type="entry name" value="(Trans)glycosidases"/>
    <property type="match status" value="1"/>
</dbReference>
<evidence type="ECO:0000256" key="1">
    <source>
        <dbReference type="ARBA" id="ARBA00005336"/>
    </source>
</evidence>
<reference evidence="6" key="2">
    <citation type="submission" date="2021-04" db="EMBL/GenBank/DDBJ databases">
        <authorList>
            <person name="Gilroy R."/>
        </authorList>
    </citation>
    <scope>NUCLEOTIDE SEQUENCE</scope>
    <source>
        <strain evidence="6">811</strain>
    </source>
</reference>
<dbReference type="InterPro" id="IPR050288">
    <property type="entry name" value="Cellulose_deg_GH3"/>
</dbReference>
<dbReference type="PROSITE" id="PS00775">
    <property type="entry name" value="GLYCOSYL_HYDROL_F3"/>
    <property type="match status" value="1"/>
</dbReference>
<evidence type="ECO:0000256" key="4">
    <source>
        <dbReference type="RuleBase" id="RU361161"/>
    </source>
</evidence>
<dbReference type="InterPro" id="IPR036881">
    <property type="entry name" value="Glyco_hydro_3_C_sf"/>
</dbReference>
<evidence type="ECO:0000256" key="3">
    <source>
        <dbReference type="ARBA" id="ARBA00023277"/>
    </source>
</evidence>
<reference evidence="6" key="1">
    <citation type="journal article" date="2021" name="PeerJ">
        <title>Extensive microbial diversity within the chicken gut microbiome revealed by metagenomics and culture.</title>
        <authorList>
            <person name="Gilroy R."/>
            <person name="Ravi A."/>
            <person name="Getino M."/>
            <person name="Pursley I."/>
            <person name="Horton D.L."/>
            <person name="Alikhan N.F."/>
            <person name="Baker D."/>
            <person name="Gharbi K."/>
            <person name="Hall N."/>
            <person name="Watson M."/>
            <person name="Adriaenssens E.M."/>
            <person name="Foster-Nyarko E."/>
            <person name="Jarju S."/>
            <person name="Secka A."/>
            <person name="Antonio M."/>
            <person name="Oren A."/>
            <person name="Chaudhuri R.R."/>
            <person name="La Ragione R."/>
            <person name="Hildebrand F."/>
            <person name="Pallen M.J."/>
        </authorList>
    </citation>
    <scope>NUCLEOTIDE SEQUENCE</scope>
    <source>
        <strain evidence="6">811</strain>
    </source>
</reference>
<keyword evidence="3" id="KW-0119">Carbohydrate metabolism</keyword>
<dbReference type="AlphaFoldDB" id="A0A9D1V945"/>
<dbReference type="EMBL" id="DXFX01000103">
    <property type="protein sequence ID" value="HIX08402.1"/>
    <property type="molecule type" value="Genomic_DNA"/>
</dbReference>
<organism evidence="6 7">
    <name type="scientific">Candidatus Borkfalkia faecipullorum</name>
    <dbReference type="NCBI Taxonomy" id="2838510"/>
    <lineage>
        <taxon>Bacteria</taxon>
        <taxon>Bacillati</taxon>
        <taxon>Bacillota</taxon>
        <taxon>Clostridia</taxon>
        <taxon>Christensenellales</taxon>
        <taxon>Christensenellaceae</taxon>
        <taxon>Candidatus Borkfalkia</taxon>
    </lineage>
</organism>
<comment type="caution">
    <text evidence="6">The sequence shown here is derived from an EMBL/GenBank/DDBJ whole genome shotgun (WGS) entry which is preliminary data.</text>
</comment>
<dbReference type="SUPFAM" id="SSF52279">
    <property type="entry name" value="Beta-D-glucan exohydrolase, C-terminal domain"/>
    <property type="match status" value="1"/>
</dbReference>
<dbReference type="InterPro" id="IPR013783">
    <property type="entry name" value="Ig-like_fold"/>
</dbReference>
<dbReference type="GO" id="GO:0005975">
    <property type="term" value="P:carbohydrate metabolic process"/>
    <property type="evidence" value="ECO:0007669"/>
    <property type="project" value="InterPro"/>
</dbReference>
<dbReference type="InterPro" id="IPR026891">
    <property type="entry name" value="Fn3-like"/>
</dbReference>
<comment type="similarity">
    <text evidence="1 4">Belongs to the glycosyl hydrolase 3 family.</text>
</comment>
<dbReference type="PANTHER" id="PTHR42715:SF10">
    <property type="entry name" value="BETA-GLUCOSIDASE"/>
    <property type="match status" value="1"/>
</dbReference>
<dbReference type="PANTHER" id="PTHR42715">
    <property type="entry name" value="BETA-GLUCOSIDASE"/>
    <property type="match status" value="1"/>
</dbReference>
<dbReference type="InterPro" id="IPR017853">
    <property type="entry name" value="GH"/>
</dbReference>
<evidence type="ECO:0000313" key="7">
    <source>
        <dbReference type="Proteomes" id="UP000824204"/>
    </source>
</evidence>
<dbReference type="InterPro" id="IPR001764">
    <property type="entry name" value="Glyco_hydro_3_N"/>
</dbReference>
<protein>
    <submittedName>
        <fullName evidence="6">Glycoside hydrolase family 3 C-terminal domain-containing protein</fullName>
    </submittedName>
</protein>
<dbReference type="PRINTS" id="PR00133">
    <property type="entry name" value="GLHYDRLASE3"/>
</dbReference>
<proteinExistence type="inferred from homology"/>
<dbReference type="InterPro" id="IPR019800">
    <property type="entry name" value="Glyco_hydro_3_AS"/>
</dbReference>
<dbReference type="Proteomes" id="UP000824204">
    <property type="component" value="Unassembled WGS sequence"/>
</dbReference>
<keyword evidence="2 4" id="KW-0378">Hydrolase</keyword>
<accession>A0A9D1V945</accession>
<dbReference type="Gene3D" id="3.40.50.1700">
    <property type="entry name" value="Glycoside hydrolase family 3 C-terminal domain"/>
    <property type="match status" value="1"/>
</dbReference>
<dbReference type="SMART" id="SM01217">
    <property type="entry name" value="Fn3_like"/>
    <property type="match status" value="1"/>
</dbReference>
<name>A0A9D1V945_9FIRM</name>
<dbReference type="FunFam" id="2.60.40.10:FF:000495">
    <property type="entry name" value="Periplasmic beta-glucosidase"/>
    <property type="match status" value="1"/>
</dbReference>
<dbReference type="Pfam" id="PF00933">
    <property type="entry name" value="Glyco_hydro_3"/>
    <property type="match status" value="1"/>
</dbReference>
<dbReference type="InterPro" id="IPR002772">
    <property type="entry name" value="Glyco_hydro_3_C"/>
</dbReference>
<sequence length="804" mass="89246">MKYAEIIQKMTIEEKAALMSGRDFWSTTEYEQYGIPSAFLSDGPHGLRKQAAASDHLGLNASIPATCFPTAAAMANSWNTDLGEKLGEKLGEEAAAQRVNVLLGPGMNIKRNPLCGRNFEYFSEDPVLAGKMAAAYVRGIQKNGVSACLKHFAANNQEERRMVIDSVVDERTLREIYLTGFEIAIEEGNPQTIMSSYNRLNGTHTNENMHLMRDILRGEWGYGGVVVTDWAGCNDRVEGVKAGNELEMPCCKYGNDDIVRAVKEGRLDEKLVDECLDRLLSLIFDTHASIVNAPEKFNEEDHDVFAQKCAEESLVLLKNEGDVLPLSATEKVCFIGDFAKNPRYQGAGSSVVNPTKLTSAVDCEEEFALNFAGYEQGYDRYGKRKNGLKKRALKLAKECDTVVFFIGLDEVSEAEGIDRRDMKLPANQLEVLSEILKLGKKVVAVLVGGSAVEFGCIEKADAIVYACLGGQAGARALLGVLTGKVNPSGKLAESFPYKYEDCSSASRFPGKAMSVEYREGLYVGYRYYSTANVAVRYPFGYGLSYTTFAYSDLHADEKGVTFTLTNTGRTDGAEVAQLYVGKKDAKVFRPAIELKGFAKVFLKAGESRKVEIPFDKRTFRYYNVKTSAWEVEGGAYEVYVGASSQDLKLIDCIEIEGTGAENPYNAEQLPSYYSGKANDVEKEEFAVLLGREVPYAGYRFYKKRRMVIDENCTMADLRFARRWVARWVSGAVRFAHMFLWGIGKRTLANTIMMGVYHQPIRGVAKFGGMSRRQMEAILMICNGHFFKGLGQFLSKEKKDEKTNG</sequence>
<dbReference type="Pfam" id="PF14310">
    <property type="entry name" value="Fn3-like"/>
    <property type="match status" value="1"/>
</dbReference>